<sequence length="59" mass="6322">MSVSSSVSCVYNNTATTSNDTNLCIHMGIDWKLGRMADGVLGSTLFEGNTRLLSSATRH</sequence>
<protein>
    <submittedName>
        <fullName evidence="1">Uncharacterized protein</fullName>
    </submittedName>
</protein>
<dbReference type="EMBL" id="JAIWYP010000013">
    <property type="protein sequence ID" value="KAH3715084.1"/>
    <property type="molecule type" value="Genomic_DNA"/>
</dbReference>
<dbReference type="AlphaFoldDB" id="A0A9D4HET8"/>
<evidence type="ECO:0000313" key="2">
    <source>
        <dbReference type="Proteomes" id="UP000828390"/>
    </source>
</evidence>
<gene>
    <name evidence="1" type="ORF">DPMN_057789</name>
</gene>
<evidence type="ECO:0000313" key="1">
    <source>
        <dbReference type="EMBL" id="KAH3715084.1"/>
    </source>
</evidence>
<name>A0A9D4HET8_DREPO</name>
<reference evidence="1" key="2">
    <citation type="submission" date="2020-11" db="EMBL/GenBank/DDBJ databases">
        <authorList>
            <person name="McCartney M.A."/>
            <person name="Auch B."/>
            <person name="Kono T."/>
            <person name="Mallez S."/>
            <person name="Becker A."/>
            <person name="Gohl D.M."/>
            <person name="Silverstein K.A.T."/>
            <person name="Koren S."/>
            <person name="Bechman K.B."/>
            <person name="Herman A."/>
            <person name="Abrahante J.E."/>
            <person name="Garbe J."/>
        </authorList>
    </citation>
    <scope>NUCLEOTIDE SEQUENCE</scope>
    <source>
        <strain evidence="1">Duluth1</strain>
        <tissue evidence="1">Whole animal</tissue>
    </source>
</reference>
<proteinExistence type="predicted"/>
<accession>A0A9D4HET8</accession>
<organism evidence="1 2">
    <name type="scientific">Dreissena polymorpha</name>
    <name type="common">Zebra mussel</name>
    <name type="synonym">Mytilus polymorpha</name>
    <dbReference type="NCBI Taxonomy" id="45954"/>
    <lineage>
        <taxon>Eukaryota</taxon>
        <taxon>Metazoa</taxon>
        <taxon>Spiralia</taxon>
        <taxon>Lophotrochozoa</taxon>
        <taxon>Mollusca</taxon>
        <taxon>Bivalvia</taxon>
        <taxon>Autobranchia</taxon>
        <taxon>Heteroconchia</taxon>
        <taxon>Euheterodonta</taxon>
        <taxon>Imparidentia</taxon>
        <taxon>Neoheterodontei</taxon>
        <taxon>Myida</taxon>
        <taxon>Dreissenoidea</taxon>
        <taxon>Dreissenidae</taxon>
        <taxon>Dreissena</taxon>
    </lineage>
</organism>
<keyword evidence="2" id="KW-1185">Reference proteome</keyword>
<reference evidence="1" key="1">
    <citation type="journal article" date="2019" name="bioRxiv">
        <title>The Genome of the Zebra Mussel, Dreissena polymorpha: A Resource for Invasive Species Research.</title>
        <authorList>
            <person name="McCartney M.A."/>
            <person name="Auch B."/>
            <person name="Kono T."/>
            <person name="Mallez S."/>
            <person name="Zhang Y."/>
            <person name="Obille A."/>
            <person name="Becker A."/>
            <person name="Abrahante J.E."/>
            <person name="Garbe J."/>
            <person name="Badalamenti J.P."/>
            <person name="Herman A."/>
            <person name="Mangelson H."/>
            <person name="Liachko I."/>
            <person name="Sullivan S."/>
            <person name="Sone E.D."/>
            <person name="Koren S."/>
            <person name="Silverstein K.A.T."/>
            <person name="Beckman K.B."/>
            <person name="Gohl D.M."/>
        </authorList>
    </citation>
    <scope>NUCLEOTIDE SEQUENCE</scope>
    <source>
        <strain evidence="1">Duluth1</strain>
        <tissue evidence="1">Whole animal</tissue>
    </source>
</reference>
<comment type="caution">
    <text evidence="1">The sequence shown here is derived from an EMBL/GenBank/DDBJ whole genome shotgun (WGS) entry which is preliminary data.</text>
</comment>
<dbReference type="Proteomes" id="UP000828390">
    <property type="component" value="Unassembled WGS sequence"/>
</dbReference>